<keyword evidence="9" id="KW-1133">Transmembrane helix</keyword>
<dbReference type="CDD" id="cd16917">
    <property type="entry name" value="HATPase_UhpB-NarQ-NarX-like"/>
    <property type="match status" value="1"/>
</dbReference>
<evidence type="ECO:0000313" key="12">
    <source>
        <dbReference type="Proteomes" id="UP001550044"/>
    </source>
</evidence>
<evidence type="ECO:0000259" key="10">
    <source>
        <dbReference type="Pfam" id="PF07730"/>
    </source>
</evidence>
<feature type="transmembrane region" description="Helical" evidence="9">
    <location>
        <begin position="38"/>
        <end position="60"/>
    </location>
</feature>
<keyword evidence="7" id="KW-0067">ATP-binding</keyword>
<dbReference type="InterPro" id="IPR050482">
    <property type="entry name" value="Sensor_HK_TwoCompSys"/>
</dbReference>
<dbReference type="Gene3D" id="3.30.565.10">
    <property type="entry name" value="Histidine kinase-like ATPase, C-terminal domain"/>
    <property type="match status" value="1"/>
</dbReference>
<gene>
    <name evidence="11" type="ORF">ABZV61_09460</name>
</gene>
<name>A0ABV2U7J3_9ACTN</name>
<dbReference type="SUPFAM" id="SSF55874">
    <property type="entry name" value="ATPase domain of HSP90 chaperone/DNA topoisomerase II/histidine kinase"/>
    <property type="match status" value="1"/>
</dbReference>
<keyword evidence="5" id="KW-0547">Nucleotide-binding</keyword>
<proteinExistence type="predicted"/>
<keyword evidence="8" id="KW-0902">Two-component regulatory system</keyword>
<reference evidence="11 12" key="1">
    <citation type="submission" date="2024-06" db="EMBL/GenBank/DDBJ databases">
        <title>The Natural Products Discovery Center: Release of the First 8490 Sequenced Strains for Exploring Actinobacteria Biosynthetic Diversity.</title>
        <authorList>
            <person name="Kalkreuter E."/>
            <person name="Kautsar S.A."/>
            <person name="Yang D."/>
            <person name="Bader C.D."/>
            <person name="Teijaro C.N."/>
            <person name="Fluegel L."/>
            <person name="Davis C.M."/>
            <person name="Simpson J.R."/>
            <person name="Lauterbach L."/>
            <person name="Steele A.D."/>
            <person name="Gui C."/>
            <person name="Meng S."/>
            <person name="Li G."/>
            <person name="Viehrig K."/>
            <person name="Ye F."/>
            <person name="Su P."/>
            <person name="Kiefer A.F."/>
            <person name="Nichols A."/>
            <person name="Cepeda A.J."/>
            <person name="Yan W."/>
            <person name="Fan B."/>
            <person name="Jiang Y."/>
            <person name="Adhikari A."/>
            <person name="Zheng C.-J."/>
            <person name="Schuster L."/>
            <person name="Cowan T.M."/>
            <person name="Smanski M.J."/>
            <person name="Chevrette M.G."/>
            <person name="De Carvalho L.P.S."/>
            <person name="Shen B."/>
        </authorList>
    </citation>
    <scope>NUCLEOTIDE SEQUENCE [LARGE SCALE GENOMIC DNA]</scope>
    <source>
        <strain evidence="11 12">NPDC005137</strain>
    </source>
</reference>
<feature type="transmembrane region" description="Helical" evidence="9">
    <location>
        <begin position="129"/>
        <end position="147"/>
    </location>
</feature>
<dbReference type="PANTHER" id="PTHR24421:SF10">
    <property type="entry name" value="NITRATE_NITRITE SENSOR PROTEIN NARQ"/>
    <property type="match status" value="1"/>
</dbReference>
<dbReference type="GO" id="GO:0016301">
    <property type="term" value="F:kinase activity"/>
    <property type="evidence" value="ECO:0007669"/>
    <property type="project" value="UniProtKB-KW"/>
</dbReference>
<dbReference type="Proteomes" id="UP001550044">
    <property type="component" value="Unassembled WGS sequence"/>
</dbReference>
<keyword evidence="9" id="KW-0812">Transmembrane</keyword>
<feature type="transmembrane region" description="Helical" evidence="9">
    <location>
        <begin position="99"/>
        <end position="117"/>
    </location>
</feature>
<dbReference type="Gene3D" id="1.20.5.1930">
    <property type="match status" value="1"/>
</dbReference>
<evidence type="ECO:0000256" key="6">
    <source>
        <dbReference type="ARBA" id="ARBA00022777"/>
    </source>
</evidence>
<sequence length="384" mass="40023">MRAQEKSRWSPRRVDALVTVTVIALGVVDSWVKPSSGLLTGLPTPVIAAASGAVGATLWWRRSRPDLVAAVVIVAYVVTFTPVALAVAMYTIGTVRQRPGILAAYAAAGFAAGIAGLRGGLPDAGVREAAYSLALILGPLAVGYVVAVRRDLTAATQARVADLEREQLVLDERARAEERGAIAREMHDVVGHRVSNMVLAAGALQVGPAAGHPDVVRTAELIRSDGRQALEELREILGVLSVGHPVHWAPTAPQPDVDQLPGIVAHATERGQAVQLQINGHPETLSPPVQRAVHRIVQESLTNAAKHAPGARVRVDVDCRSDGVHVGVGNGAPTGRPSADLPSGGHGLVGLTERVELLGGALTAGPHGDGFLVSVFIPHRRGVS</sequence>
<evidence type="ECO:0000256" key="9">
    <source>
        <dbReference type="SAM" id="Phobius"/>
    </source>
</evidence>
<dbReference type="InterPro" id="IPR036890">
    <property type="entry name" value="HATPase_C_sf"/>
</dbReference>
<dbReference type="Pfam" id="PF07730">
    <property type="entry name" value="HisKA_3"/>
    <property type="match status" value="1"/>
</dbReference>
<evidence type="ECO:0000256" key="4">
    <source>
        <dbReference type="ARBA" id="ARBA00022679"/>
    </source>
</evidence>
<evidence type="ECO:0000256" key="5">
    <source>
        <dbReference type="ARBA" id="ARBA00022741"/>
    </source>
</evidence>
<feature type="transmembrane region" description="Helical" evidence="9">
    <location>
        <begin position="67"/>
        <end position="93"/>
    </location>
</feature>
<comment type="caution">
    <text evidence="11">The sequence shown here is derived from an EMBL/GenBank/DDBJ whole genome shotgun (WGS) entry which is preliminary data.</text>
</comment>
<organism evidence="11 12">
    <name type="scientific">Streptomyces sp. 900116325</name>
    <dbReference type="NCBI Taxonomy" id="3154295"/>
    <lineage>
        <taxon>Bacteria</taxon>
        <taxon>Bacillati</taxon>
        <taxon>Actinomycetota</taxon>
        <taxon>Actinomycetes</taxon>
        <taxon>Kitasatosporales</taxon>
        <taxon>Streptomycetaceae</taxon>
        <taxon>Streptomyces</taxon>
    </lineage>
</organism>
<keyword evidence="3" id="KW-0597">Phosphoprotein</keyword>
<keyword evidence="6 11" id="KW-0418">Kinase</keyword>
<dbReference type="PANTHER" id="PTHR24421">
    <property type="entry name" value="NITRATE/NITRITE SENSOR PROTEIN NARX-RELATED"/>
    <property type="match status" value="1"/>
</dbReference>
<feature type="transmembrane region" description="Helical" evidence="9">
    <location>
        <begin position="12"/>
        <end position="32"/>
    </location>
</feature>
<keyword evidence="9" id="KW-0472">Membrane</keyword>
<evidence type="ECO:0000256" key="1">
    <source>
        <dbReference type="ARBA" id="ARBA00000085"/>
    </source>
</evidence>
<dbReference type="EMBL" id="JBEXIP010000005">
    <property type="protein sequence ID" value="MET8433019.1"/>
    <property type="molecule type" value="Genomic_DNA"/>
</dbReference>
<evidence type="ECO:0000256" key="8">
    <source>
        <dbReference type="ARBA" id="ARBA00023012"/>
    </source>
</evidence>
<protein>
    <recommendedName>
        <fullName evidence="2">histidine kinase</fullName>
        <ecNumber evidence="2">2.7.13.3</ecNumber>
    </recommendedName>
</protein>
<accession>A0ABV2U7J3</accession>
<keyword evidence="12" id="KW-1185">Reference proteome</keyword>
<evidence type="ECO:0000256" key="7">
    <source>
        <dbReference type="ARBA" id="ARBA00022840"/>
    </source>
</evidence>
<feature type="domain" description="Signal transduction histidine kinase subgroup 3 dimerisation and phosphoacceptor" evidence="10">
    <location>
        <begin position="178"/>
        <end position="240"/>
    </location>
</feature>
<comment type="catalytic activity">
    <reaction evidence="1">
        <text>ATP + protein L-histidine = ADP + protein N-phospho-L-histidine.</text>
        <dbReference type="EC" id="2.7.13.3"/>
    </reaction>
</comment>
<dbReference type="EC" id="2.7.13.3" evidence="2"/>
<keyword evidence="4" id="KW-0808">Transferase</keyword>
<dbReference type="InterPro" id="IPR011712">
    <property type="entry name" value="Sig_transdc_His_kin_sub3_dim/P"/>
</dbReference>
<evidence type="ECO:0000256" key="2">
    <source>
        <dbReference type="ARBA" id="ARBA00012438"/>
    </source>
</evidence>
<evidence type="ECO:0000256" key="3">
    <source>
        <dbReference type="ARBA" id="ARBA00022553"/>
    </source>
</evidence>
<evidence type="ECO:0000313" key="11">
    <source>
        <dbReference type="EMBL" id="MET8433019.1"/>
    </source>
</evidence>
<dbReference type="RefSeq" id="WP_356709125.1">
    <property type="nucleotide sequence ID" value="NZ_JBEXIP010000005.1"/>
</dbReference>